<sequence>MSLTVKERIDVVLFAGNQLSYREIADEFNRLHPDRKPISSATVGNLLARFKKTGAVYNKKQLVPENKCYNEVPLLERFSGSLRNSEEQTVNGLTDSKRLYRLIRTQKGHHCVLLKVDENMVDKLVDVLVHFELNCSFFFFDGLNKFCLGPQSSSLFTVAKQDPEEVPFFKAISAADLLGTFEKGRSSAGLVTSKEQNPLKKRSQKNLQSVPFNWIPESSFDDTDSQSGLPAIHEEQCKKGYVNCHLCKNMILASRFSNLSRHARRHAVVKKYECAHCDVQHNEHFKAQVGSHSSNCRTELDPTTSITNEGLTPSFHEETSSCLEQNISADVKSESWVAGNRMQSSSKAAYNYDGHMSPDQVSEVMADDEDCSDSDPVLCHLCYQPFVLANLTNVAEHAKEHYYVKQFECELCGFANNRRLQVRSHAFHQHLYQRPRIIEHNDENMKKAWTQVARICFPSLPRRLMKEKMKYLRSHPTSEVVFETAPSNVSKSGC</sequence>
<dbReference type="STRING" id="334426.A0A158PF87"/>
<reference evidence="3 4" key="2">
    <citation type="submission" date="2018-11" db="EMBL/GenBank/DDBJ databases">
        <authorList>
            <consortium name="Pathogen Informatics"/>
        </authorList>
    </citation>
    <scope>NUCLEOTIDE SEQUENCE [LARGE SCALE GENOMIC DNA]</scope>
    <source>
        <strain evidence="3 4">Costa Rica</strain>
    </source>
</reference>
<keyword evidence="1" id="KW-0862">Zinc</keyword>
<accession>A0A158PF87</accession>
<dbReference type="PROSITE" id="PS50157">
    <property type="entry name" value="ZINC_FINGER_C2H2_2"/>
    <property type="match status" value="1"/>
</dbReference>
<dbReference type="EMBL" id="UYYA01000773">
    <property type="protein sequence ID" value="VDM54633.1"/>
    <property type="molecule type" value="Genomic_DNA"/>
</dbReference>
<evidence type="ECO:0000313" key="3">
    <source>
        <dbReference type="EMBL" id="VDM54633.1"/>
    </source>
</evidence>
<proteinExistence type="predicted"/>
<keyword evidence="4" id="KW-1185">Reference proteome</keyword>
<dbReference type="AlphaFoldDB" id="A0A158PF87"/>
<dbReference type="Proteomes" id="UP000267027">
    <property type="component" value="Unassembled WGS sequence"/>
</dbReference>
<evidence type="ECO:0000256" key="1">
    <source>
        <dbReference type="PROSITE-ProRule" id="PRU00042"/>
    </source>
</evidence>
<dbReference type="WBParaSite" id="ACOC_0000304701-mRNA-1">
    <property type="protein sequence ID" value="ACOC_0000304701-mRNA-1"/>
    <property type="gene ID" value="ACOC_0000304701"/>
</dbReference>
<gene>
    <name evidence="3" type="ORF">ACOC_LOCUS3048</name>
</gene>
<dbReference type="OrthoDB" id="8117402at2759"/>
<protein>
    <submittedName>
        <fullName evidence="5">C2H2-type domain-containing protein</fullName>
    </submittedName>
</protein>
<evidence type="ECO:0000259" key="2">
    <source>
        <dbReference type="PROSITE" id="PS50157"/>
    </source>
</evidence>
<keyword evidence="1" id="KW-0863">Zinc-finger</keyword>
<evidence type="ECO:0000313" key="5">
    <source>
        <dbReference type="WBParaSite" id="ACOC_0000304701-mRNA-1"/>
    </source>
</evidence>
<keyword evidence="1" id="KW-0479">Metal-binding</keyword>
<reference evidence="5" key="1">
    <citation type="submission" date="2016-04" db="UniProtKB">
        <authorList>
            <consortium name="WormBaseParasite"/>
        </authorList>
    </citation>
    <scope>IDENTIFICATION</scope>
</reference>
<evidence type="ECO:0000313" key="4">
    <source>
        <dbReference type="Proteomes" id="UP000267027"/>
    </source>
</evidence>
<dbReference type="GO" id="GO:0008270">
    <property type="term" value="F:zinc ion binding"/>
    <property type="evidence" value="ECO:0007669"/>
    <property type="project" value="UniProtKB-KW"/>
</dbReference>
<dbReference type="OMA" id="CKKVIMA"/>
<name>A0A158PF87_ANGCS</name>
<feature type="domain" description="C2H2-type" evidence="2">
    <location>
        <begin position="407"/>
        <end position="435"/>
    </location>
</feature>
<organism evidence="5">
    <name type="scientific">Angiostrongylus costaricensis</name>
    <name type="common">Nematode worm</name>
    <dbReference type="NCBI Taxonomy" id="334426"/>
    <lineage>
        <taxon>Eukaryota</taxon>
        <taxon>Metazoa</taxon>
        <taxon>Ecdysozoa</taxon>
        <taxon>Nematoda</taxon>
        <taxon>Chromadorea</taxon>
        <taxon>Rhabditida</taxon>
        <taxon>Rhabditina</taxon>
        <taxon>Rhabditomorpha</taxon>
        <taxon>Strongyloidea</taxon>
        <taxon>Metastrongylidae</taxon>
        <taxon>Angiostrongylus</taxon>
    </lineage>
</organism>
<dbReference type="InterPro" id="IPR013087">
    <property type="entry name" value="Znf_C2H2_type"/>
</dbReference>
<dbReference type="SMART" id="SM00355">
    <property type="entry name" value="ZnF_C2H2"/>
    <property type="match status" value="3"/>
</dbReference>